<evidence type="ECO:0000313" key="3">
    <source>
        <dbReference type="Proteomes" id="UP000198304"/>
    </source>
</evidence>
<sequence>MINTYVHIMLDREEKIEIKVSDERESEGRKYRVLNIQENLIFMTDEQLEKLLTTIDEALNEVTINDLENRIAELEDQLHDDNFHLRKRLEEAEYHRDSLLERRGA</sequence>
<reference evidence="2 3" key="1">
    <citation type="submission" date="2017-06" db="EMBL/GenBank/DDBJ databases">
        <authorList>
            <person name="Kim H.J."/>
            <person name="Triplett B.A."/>
        </authorList>
    </citation>
    <scope>NUCLEOTIDE SEQUENCE [LARGE SCALE GENOMIC DNA]</scope>
    <source>
        <strain evidence="2 3">SCA</strain>
    </source>
</reference>
<proteinExistence type="predicted"/>
<gene>
    <name evidence="2" type="ORF">SAMN05446037_1002104</name>
</gene>
<dbReference type="OrthoDB" id="9805628at2"/>
<feature type="coiled-coil region" evidence="1">
    <location>
        <begin position="57"/>
        <end position="84"/>
    </location>
</feature>
<evidence type="ECO:0000256" key="1">
    <source>
        <dbReference type="SAM" id="Coils"/>
    </source>
</evidence>
<dbReference type="Proteomes" id="UP000198304">
    <property type="component" value="Unassembled WGS sequence"/>
</dbReference>
<protein>
    <submittedName>
        <fullName evidence="2">Uncharacterized protein</fullName>
    </submittedName>
</protein>
<keyword evidence="1" id="KW-0175">Coiled coil</keyword>
<evidence type="ECO:0000313" key="2">
    <source>
        <dbReference type="EMBL" id="SNR96030.1"/>
    </source>
</evidence>
<name>A0A239AKI3_9FIRM</name>
<accession>A0A239AKI3</accession>
<keyword evidence="3" id="KW-1185">Reference proteome</keyword>
<dbReference type="EMBL" id="FZOJ01000002">
    <property type="protein sequence ID" value="SNR96030.1"/>
    <property type="molecule type" value="Genomic_DNA"/>
</dbReference>
<dbReference type="RefSeq" id="WP_089281300.1">
    <property type="nucleotide sequence ID" value="NZ_FZOJ01000002.1"/>
</dbReference>
<organism evidence="2 3">
    <name type="scientific">Anaerovirgula multivorans</name>
    <dbReference type="NCBI Taxonomy" id="312168"/>
    <lineage>
        <taxon>Bacteria</taxon>
        <taxon>Bacillati</taxon>
        <taxon>Bacillota</taxon>
        <taxon>Clostridia</taxon>
        <taxon>Peptostreptococcales</taxon>
        <taxon>Natronincolaceae</taxon>
        <taxon>Anaerovirgula</taxon>
    </lineage>
</organism>
<dbReference type="AlphaFoldDB" id="A0A239AKI3"/>